<dbReference type="NCBIfam" id="TIGR01509">
    <property type="entry name" value="HAD-SF-IA-v3"/>
    <property type="match status" value="1"/>
</dbReference>
<evidence type="ECO:0008006" key="3">
    <source>
        <dbReference type="Google" id="ProtNLM"/>
    </source>
</evidence>
<dbReference type="GO" id="GO:0008967">
    <property type="term" value="F:phosphoglycolate phosphatase activity"/>
    <property type="evidence" value="ECO:0007669"/>
    <property type="project" value="TreeGrafter"/>
</dbReference>
<dbReference type="AlphaFoldDB" id="A0A7M3MJ90"/>
<dbReference type="SFLD" id="SFLDG01129">
    <property type="entry name" value="C1.5:_HAD__Beta-PGM__Phosphata"/>
    <property type="match status" value="1"/>
</dbReference>
<organism evidence="1 2">
    <name type="scientific">Oceanidesulfovibrio indonesiensis</name>
    <dbReference type="NCBI Taxonomy" id="54767"/>
    <lineage>
        <taxon>Bacteria</taxon>
        <taxon>Pseudomonadati</taxon>
        <taxon>Thermodesulfobacteriota</taxon>
        <taxon>Desulfovibrionia</taxon>
        <taxon>Desulfovibrionales</taxon>
        <taxon>Desulfovibrionaceae</taxon>
        <taxon>Oceanidesulfovibrio</taxon>
    </lineage>
</organism>
<dbReference type="InterPro" id="IPR023214">
    <property type="entry name" value="HAD_sf"/>
</dbReference>
<name>A0A7M3MJ90_9BACT</name>
<evidence type="ECO:0000313" key="2">
    <source>
        <dbReference type="Proteomes" id="UP000448292"/>
    </source>
</evidence>
<keyword evidence="2" id="KW-1185">Reference proteome</keyword>
<gene>
    <name evidence="1" type="ORF">DPQ33_01205</name>
</gene>
<dbReference type="PANTHER" id="PTHR43434">
    <property type="entry name" value="PHOSPHOGLYCOLATE PHOSPHATASE"/>
    <property type="match status" value="1"/>
</dbReference>
<dbReference type="SFLD" id="SFLDS00003">
    <property type="entry name" value="Haloacid_Dehalogenase"/>
    <property type="match status" value="1"/>
</dbReference>
<dbReference type="PANTHER" id="PTHR43434:SF22">
    <property type="entry name" value="PHOSPHOGLYCOLATE PHOSPHATASE"/>
    <property type="match status" value="1"/>
</dbReference>
<dbReference type="InterPro" id="IPR050155">
    <property type="entry name" value="HAD-like_hydrolase_sf"/>
</dbReference>
<dbReference type="OrthoDB" id="5421442at2"/>
<dbReference type="EMBL" id="QMIE01000001">
    <property type="protein sequence ID" value="TVM19877.1"/>
    <property type="molecule type" value="Genomic_DNA"/>
</dbReference>
<accession>A0A7M3MJ90</accession>
<dbReference type="RefSeq" id="WP_144301339.1">
    <property type="nucleotide sequence ID" value="NZ_QMIE01000001.1"/>
</dbReference>
<dbReference type="InterPro" id="IPR036412">
    <property type="entry name" value="HAD-like_sf"/>
</dbReference>
<evidence type="ECO:0000313" key="1">
    <source>
        <dbReference type="EMBL" id="TVM19877.1"/>
    </source>
</evidence>
<dbReference type="InterPro" id="IPR006439">
    <property type="entry name" value="HAD-SF_hydro_IA"/>
</dbReference>
<dbReference type="GO" id="GO:0006281">
    <property type="term" value="P:DNA repair"/>
    <property type="evidence" value="ECO:0007669"/>
    <property type="project" value="TreeGrafter"/>
</dbReference>
<dbReference type="SUPFAM" id="SSF56784">
    <property type="entry name" value="HAD-like"/>
    <property type="match status" value="1"/>
</dbReference>
<sequence length="235" mass="24993">MRYDTATSTSEVPAALRNLDAVVFDFDGTLAELILDFDAMKRLVAQIATPFLGFEPAPNATPVLEWIDELAGEAESLAPGSGPVLSTRAMASIETMEVESAARGILFPFTRALLAGLEVRGIACGVITRNCSKAVRTVFPDADAHLRVLLARDDVAFAKPHPDHLREAVRRLGADPRATLMVGDHPMDMSTARAAGTRSGGVASGRMSMDQLRDHGADITAPDCSALLRPLLGTL</sequence>
<dbReference type="NCBIfam" id="TIGR01549">
    <property type="entry name" value="HAD-SF-IA-v1"/>
    <property type="match status" value="1"/>
</dbReference>
<dbReference type="Proteomes" id="UP000448292">
    <property type="component" value="Unassembled WGS sequence"/>
</dbReference>
<protein>
    <recommendedName>
        <fullName evidence="3">HAD family hydrolase</fullName>
    </recommendedName>
</protein>
<dbReference type="Pfam" id="PF00702">
    <property type="entry name" value="Hydrolase"/>
    <property type="match status" value="1"/>
</dbReference>
<reference evidence="1 2" key="1">
    <citation type="submission" date="2018-06" db="EMBL/GenBank/DDBJ databases">
        <title>Complete genome of Desulfovibrio indonesiensis P37SLT.</title>
        <authorList>
            <person name="Crispim J.S."/>
            <person name="Vidigal P.M.P."/>
            <person name="Silva L.C.F."/>
            <person name="Laguardia C.N."/>
            <person name="Araujo L.C."/>
            <person name="Dias R.S."/>
            <person name="Sousa M.P."/>
            <person name="Paula S.O."/>
            <person name="Silva C."/>
        </authorList>
    </citation>
    <scope>NUCLEOTIDE SEQUENCE [LARGE SCALE GENOMIC DNA]</scope>
    <source>
        <strain evidence="1 2">P37SLT</strain>
    </source>
</reference>
<dbReference type="InterPro" id="IPR023198">
    <property type="entry name" value="PGP-like_dom2"/>
</dbReference>
<dbReference type="Gene3D" id="3.40.50.1000">
    <property type="entry name" value="HAD superfamily/HAD-like"/>
    <property type="match status" value="1"/>
</dbReference>
<dbReference type="Gene3D" id="1.10.150.240">
    <property type="entry name" value="Putative phosphatase, domain 2"/>
    <property type="match status" value="1"/>
</dbReference>
<comment type="caution">
    <text evidence="1">The sequence shown here is derived from an EMBL/GenBank/DDBJ whole genome shotgun (WGS) entry which is preliminary data.</text>
</comment>
<proteinExistence type="predicted"/>